<gene>
    <name evidence="4" type="ORF">CO077_01135</name>
</gene>
<dbReference type="PANTHER" id="PTHR10302">
    <property type="entry name" value="SINGLE-STRANDED DNA-BINDING PROTEIN"/>
    <property type="match status" value="1"/>
</dbReference>
<keyword evidence="1 2" id="KW-0238">DNA-binding</keyword>
<evidence type="ECO:0000313" key="4">
    <source>
        <dbReference type="EMBL" id="PJB99546.1"/>
    </source>
</evidence>
<dbReference type="PIRSF" id="PIRSF002070">
    <property type="entry name" value="SSB"/>
    <property type="match status" value="1"/>
</dbReference>
<comment type="caution">
    <text evidence="2">Lacks conserved residue(s) required for the propagation of feature annotation.</text>
</comment>
<dbReference type="EMBL" id="PFTB01000026">
    <property type="protein sequence ID" value="PJB99546.1"/>
    <property type="molecule type" value="Genomic_DNA"/>
</dbReference>
<dbReference type="InterPro" id="IPR011344">
    <property type="entry name" value="ssDNA-bd"/>
</dbReference>
<dbReference type="AlphaFoldDB" id="A0A2M8DN29"/>
<dbReference type="NCBIfam" id="TIGR00621">
    <property type="entry name" value="ssb"/>
    <property type="match status" value="1"/>
</dbReference>
<dbReference type="Gene3D" id="2.40.50.140">
    <property type="entry name" value="Nucleic acid-binding proteins"/>
    <property type="match status" value="1"/>
</dbReference>
<dbReference type="CDD" id="cd04496">
    <property type="entry name" value="SSB_OBF"/>
    <property type="match status" value="1"/>
</dbReference>
<dbReference type="InterPro" id="IPR012340">
    <property type="entry name" value="NA-bd_OB-fold"/>
</dbReference>
<dbReference type="GO" id="GO:0003697">
    <property type="term" value="F:single-stranded DNA binding"/>
    <property type="evidence" value="ECO:0007669"/>
    <property type="project" value="UniProtKB-UniRule"/>
</dbReference>
<evidence type="ECO:0000256" key="1">
    <source>
        <dbReference type="ARBA" id="ARBA00023125"/>
    </source>
</evidence>
<dbReference type="Pfam" id="PF00436">
    <property type="entry name" value="SSB"/>
    <property type="match status" value="1"/>
</dbReference>
<name>A0A2M8DN29_9BACT</name>
<sequence>MNLNKAFLIGRLTGDPQTKSLPSGQQVCNFSIATDRFFTDKSGQKQQQADFHNIVLFGRLAEIASQYLTRGSLVFIEGRIRTRNWQDGTGNKRYRTEIVAERIQLGPKAAGKVVPEEAPSEVSKEEIPIIEEEGVDIKDIPF</sequence>
<organism evidence="4 5">
    <name type="scientific">Candidatus Nealsonbacteria bacterium CG_4_9_14_0_8_um_filter_35_12</name>
    <dbReference type="NCBI Taxonomy" id="1974692"/>
    <lineage>
        <taxon>Bacteria</taxon>
        <taxon>Candidatus Nealsoniibacteriota</taxon>
    </lineage>
</organism>
<evidence type="ECO:0000313" key="5">
    <source>
        <dbReference type="Proteomes" id="UP000228875"/>
    </source>
</evidence>
<dbReference type="GO" id="GO:0009295">
    <property type="term" value="C:nucleoid"/>
    <property type="evidence" value="ECO:0007669"/>
    <property type="project" value="TreeGrafter"/>
</dbReference>
<comment type="subunit">
    <text evidence="2">Homotetramer.</text>
</comment>
<dbReference type="HAMAP" id="MF_00984">
    <property type="entry name" value="SSB"/>
    <property type="match status" value="1"/>
</dbReference>
<protein>
    <recommendedName>
        <fullName evidence="2 3">Single-stranded DNA-binding protein</fullName>
        <shortName evidence="2">SSB</shortName>
    </recommendedName>
</protein>
<dbReference type="InterPro" id="IPR000424">
    <property type="entry name" value="Primosome_PriB/ssb"/>
</dbReference>
<dbReference type="PROSITE" id="PS50935">
    <property type="entry name" value="SSB"/>
    <property type="match status" value="1"/>
</dbReference>
<dbReference type="Proteomes" id="UP000228875">
    <property type="component" value="Unassembled WGS sequence"/>
</dbReference>
<accession>A0A2M8DN29</accession>
<dbReference type="PANTHER" id="PTHR10302:SF27">
    <property type="entry name" value="SINGLE-STRANDED DNA-BINDING PROTEIN"/>
    <property type="match status" value="1"/>
</dbReference>
<evidence type="ECO:0000256" key="2">
    <source>
        <dbReference type="HAMAP-Rule" id="MF_00984"/>
    </source>
</evidence>
<proteinExistence type="inferred from homology"/>
<dbReference type="GO" id="GO:0006260">
    <property type="term" value="P:DNA replication"/>
    <property type="evidence" value="ECO:0007669"/>
    <property type="project" value="InterPro"/>
</dbReference>
<dbReference type="SUPFAM" id="SSF50249">
    <property type="entry name" value="Nucleic acid-binding proteins"/>
    <property type="match status" value="1"/>
</dbReference>
<comment type="caution">
    <text evidence="4">The sequence shown here is derived from an EMBL/GenBank/DDBJ whole genome shotgun (WGS) entry which is preliminary data.</text>
</comment>
<evidence type="ECO:0000256" key="3">
    <source>
        <dbReference type="PIRNR" id="PIRNR002070"/>
    </source>
</evidence>
<reference evidence="5" key="1">
    <citation type="submission" date="2017-09" db="EMBL/GenBank/DDBJ databases">
        <title>Depth-based differentiation of microbial function through sediment-hosted aquifers and enrichment of novel symbionts in the deep terrestrial subsurface.</title>
        <authorList>
            <person name="Probst A.J."/>
            <person name="Ladd B."/>
            <person name="Jarett J.K."/>
            <person name="Geller-Mcgrath D.E."/>
            <person name="Sieber C.M.K."/>
            <person name="Emerson J.B."/>
            <person name="Anantharaman K."/>
            <person name="Thomas B.C."/>
            <person name="Malmstrom R."/>
            <person name="Stieglmeier M."/>
            <person name="Klingl A."/>
            <person name="Woyke T."/>
            <person name="Ryan C.M."/>
            <person name="Banfield J.F."/>
        </authorList>
    </citation>
    <scope>NUCLEOTIDE SEQUENCE [LARGE SCALE GENOMIC DNA]</scope>
</reference>